<sequence length="44" mass="4800">MGTPSPEQQRPVQSSADFRLYGGPKALEYSSIRSKLLQMATSSV</sequence>
<evidence type="ECO:0000313" key="1">
    <source>
        <dbReference type="EMBL" id="ETL81539.1"/>
    </source>
</evidence>
<dbReference type="Proteomes" id="UP000054423">
    <property type="component" value="Unassembled WGS sequence"/>
</dbReference>
<accession>W2KAF8</accession>
<dbReference type="AlphaFoldDB" id="W2KAF8"/>
<organism evidence="1">
    <name type="scientific">Phytophthora nicotianae</name>
    <name type="common">Potato buckeye rot agent</name>
    <name type="synonym">Phytophthora parasitica</name>
    <dbReference type="NCBI Taxonomy" id="4792"/>
    <lineage>
        <taxon>Eukaryota</taxon>
        <taxon>Sar</taxon>
        <taxon>Stramenopiles</taxon>
        <taxon>Oomycota</taxon>
        <taxon>Peronosporomycetes</taxon>
        <taxon>Peronosporales</taxon>
        <taxon>Peronosporaceae</taxon>
        <taxon>Phytophthora</taxon>
    </lineage>
</organism>
<proteinExistence type="predicted"/>
<reference evidence="1" key="1">
    <citation type="submission" date="2013-11" db="EMBL/GenBank/DDBJ databases">
        <title>The Genome Sequence of Phytophthora parasitica CHvinca01.</title>
        <authorList>
            <consortium name="The Broad Institute Genomics Platform"/>
            <person name="Russ C."/>
            <person name="Tyler B."/>
            <person name="Panabieres F."/>
            <person name="Shan W."/>
            <person name="Tripathy S."/>
            <person name="Grunwald N."/>
            <person name="Machado M."/>
            <person name="Johnson C.S."/>
            <person name="Arredondo F."/>
            <person name="Hong C."/>
            <person name="Coffey M."/>
            <person name="Young S.K."/>
            <person name="Zeng Q."/>
            <person name="Gargeya S."/>
            <person name="Fitzgerald M."/>
            <person name="Abouelleil A."/>
            <person name="Alvarado L."/>
            <person name="Chapman S.B."/>
            <person name="Gainer-Dewar J."/>
            <person name="Goldberg J."/>
            <person name="Griggs A."/>
            <person name="Gujja S."/>
            <person name="Hansen M."/>
            <person name="Howarth C."/>
            <person name="Imamovic A."/>
            <person name="Ireland A."/>
            <person name="Larimer J."/>
            <person name="McCowan C."/>
            <person name="Murphy C."/>
            <person name="Pearson M."/>
            <person name="Poon T.W."/>
            <person name="Priest M."/>
            <person name="Roberts A."/>
            <person name="Saif S."/>
            <person name="Shea T."/>
            <person name="Sykes S."/>
            <person name="Wortman J."/>
            <person name="Nusbaum C."/>
            <person name="Birren B."/>
        </authorList>
    </citation>
    <scope>NUCLEOTIDE SEQUENCE [LARGE SCALE GENOMIC DNA]</scope>
    <source>
        <strain evidence="1">CHvinca01</strain>
    </source>
</reference>
<name>W2KAF8_PHYNI</name>
<dbReference type="EMBL" id="KI682493">
    <property type="protein sequence ID" value="ETL81539.1"/>
    <property type="molecule type" value="Genomic_DNA"/>
</dbReference>
<protein>
    <submittedName>
        <fullName evidence="1">Uncharacterized protein</fullName>
    </submittedName>
</protein>
<gene>
    <name evidence="1" type="ORF">L917_18139</name>
</gene>
<dbReference type="VEuPathDB" id="FungiDB:PPTG_21635"/>